<evidence type="ECO:0000256" key="4">
    <source>
        <dbReference type="PROSITE-ProRule" id="PRU00134"/>
    </source>
</evidence>
<proteinExistence type="predicted"/>
<dbReference type="AlphaFoldDB" id="A0A504Z455"/>
<dbReference type="PROSITE" id="PS50865">
    <property type="entry name" value="ZF_MYND_2"/>
    <property type="match status" value="1"/>
</dbReference>
<evidence type="ECO:0000259" key="5">
    <source>
        <dbReference type="PROSITE" id="PS50865"/>
    </source>
</evidence>
<dbReference type="InterPro" id="IPR002893">
    <property type="entry name" value="Znf_MYND"/>
</dbReference>
<protein>
    <recommendedName>
        <fullName evidence="5">MYND-type domain-containing protein</fullName>
    </recommendedName>
</protein>
<dbReference type="Gene3D" id="6.10.140.2220">
    <property type="match status" value="1"/>
</dbReference>
<comment type="caution">
    <text evidence="6">The sequence shown here is derived from an EMBL/GenBank/DDBJ whole genome shotgun (WGS) entry which is preliminary data.</text>
</comment>
<reference evidence="6 7" key="1">
    <citation type="submission" date="2019-04" db="EMBL/GenBank/DDBJ databases">
        <title>Annotation for the trematode Fasciola gigantica.</title>
        <authorList>
            <person name="Choi Y.-J."/>
        </authorList>
    </citation>
    <scope>NUCLEOTIDE SEQUENCE [LARGE SCALE GENOMIC DNA]</scope>
    <source>
        <strain evidence="6">Uganda_cow_1</strain>
    </source>
</reference>
<evidence type="ECO:0000256" key="2">
    <source>
        <dbReference type="ARBA" id="ARBA00022771"/>
    </source>
</evidence>
<keyword evidence="2 4" id="KW-0863">Zinc-finger</keyword>
<dbReference type="PROSITE" id="PS01360">
    <property type="entry name" value="ZF_MYND_1"/>
    <property type="match status" value="1"/>
</dbReference>
<evidence type="ECO:0000313" key="7">
    <source>
        <dbReference type="Proteomes" id="UP000316759"/>
    </source>
</evidence>
<dbReference type="GO" id="GO:0008270">
    <property type="term" value="F:zinc ion binding"/>
    <property type="evidence" value="ECO:0007669"/>
    <property type="project" value="UniProtKB-KW"/>
</dbReference>
<organism evidence="6 7">
    <name type="scientific">Fasciola gigantica</name>
    <name type="common">Giant liver fluke</name>
    <dbReference type="NCBI Taxonomy" id="46835"/>
    <lineage>
        <taxon>Eukaryota</taxon>
        <taxon>Metazoa</taxon>
        <taxon>Spiralia</taxon>
        <taxon>Lophotrochozoa</taxon>
        <taxon>Platyhelminthes</taxon>
        <taxon>Trematoda</taxon>
        <taxon>Digenea</taxon>
        <taxon>Plagiorchiida</taxon>
        <taxon>Echinostomata</taxon>
        <taxon>Echinostomatoidea</taxon>
        <taxon>Fasciolidae</taxon>
        <taxon>Fasciola</taxon>
    </lineage>
</organism>
<evidence type="ECO:0000313" key="6">
    <source>
        <dbReference type="EMBL" id="TPP64360.1"/>
    </source>
</evidence>
<gene>
    <name evidence="6" type="ORF">FGIG_06421</name>
</gene>
<keyword evidence="3" id="KW-0862">Zinc</keyword>
<keyword evidence="7" id="KW-1185">Reference proteome</keyword>
<evidence type="ECO:0000256" key="1">
    <source>
        <dbReference type="ARBA" id="ARBA00022723"/>
    </source>
</evidence>
<keyword evidence="1" id="KW-0479">Metal-binding</keyword>
<dbReference type="OrthoDB" id="6240187at2759"/>
<name>A0A504Z455_FASGI</name>
<evidence type="ECO:0000256" key="3">
    <source>
        <dbReference type="ARBA" id="ARBA00022833"/>
    </source>
</evidence>
<accession>A0A504Z455</accession>
<sequence>MGSSQQIDSPNYVFTIPLCETMSGRSESQDCKPFGSPVPFQAIPLGEDLFTQMSSGPKEDDEGDTFLEEVVKITRHRTLSSEQNDDADGPAMQCCLCGKRTLERCFQCSWAPYCSLQCYKLHRPIHQYFCFPNYAQNFPRLTGMDVVPLKVAAKRLREQSAMHFESGQIPSSLDNFSPTISPRSLESTIKLSPRASNEPLLTEIALVQRRARLIQSHVSETGGKPVCAICGDPCVQSKSPKNTNLETPSLSESNDLLHPNFFSGDTKEKQTMPQRLVRFGGMLVCTTCIEIQAAEL</sequence>
<dbReference type="SUPFAM" id="SSF144232">
    <property type="entry name" value="HIT/MYND zinc finger-like"/>
    <property type="match status" value="1"/>
</dbReference>
<dbReference type="EMBL" id="SUNJ01004510">
    <property type="protein sequence ID" value="TPP64360.1"/>
    <property type="molecule type" value="Genomic_DNA"/>
</dbReference>
<feature type="domain" description="MYND-type" evidence="5">
    <location>
        <begin position="94"/>
        <end position="130"/>
    </location>
</feature>
<dbReference type="Proteomes" id="UP000316759">
    <property type="component" value="Unassembled WGS sequence"/>
</dbReference>